<protein>
    <submittedName>
        <fullName evidence="9">Dynamin family protein</fullName>
    </submittedName>
</protein>
<evidence type="ECO:0000256" key="1">
    <source>
        <dbReference type="ARBA" id="ARBA00004370"/>
    </source>
</evidence>
<evidence type="ECO:0000313" key="10">
    <source>
        <dbReference type="Proteomes" id="UP001597541"/>
    </source>
</evidence>
<keyword evidence="4" id="KW-0342">GTP-binding</keyword>
<dbReference type="PANTHER" id="PTHR10465">
    <property type="entry name" value="TRANSMEMBRANE GTPASE FZO1"/>
    <property type="match status" value="1"/>
</dbReference>
<evidence type="ECO:0000256" key="4">
    <source>
        <dbReference type="ARBA" id="ARBA00023134"/>
    </source>
</evidence>
<dbReference type="InterPro" id="IPR027094">
    <property type="entry name" value="Mitofusin_fam"/>
</dbReference>
<dbReference type="PANTHER" id="PTHR10465:SF0">
    <property type="entry name" value="SARCALUMENIN"/>
    <property type="match status" value="1"/>
</dbReference>
<keyword evidence="2" id="KW-0547">Nucleotide-binding</keyword>
<evidence type="ECO:0000256" key="5">
    <source>
        <dbReference type="ARBA" id="ARBA00023136"/>
    </source>
</evidence>
<feature type="region of interest" description="Disordered" evidence="7">
    <location>
        <begin position="576"/>
        <end position="602"/>
    </location>
</feature>
<evidence type="ECO:0000256" key="3">
    <source>
        <dbReference type="ARBA" id="ARBA00022801"/>
    </source>
</evidence>
<organism evidence="9 10">
    <name type="scientific">Paenibacillus gansuensis</name>
    <dbReference type="NCBI Taxonomy" id="306542"/>
    <lineage>
        <taxon>Bacteria</taxon>
        <taxon>Bacillati</taxon>
        <taxon>Bacillota</taxon>
        <taxon>Bacilli</taxon>
        <taxon>Bacillales</taxon>
        <taxon>Paenibacillaceae</taxon>
        <taxon>Paenibacillus</taxon>
    </lineage>
</organism>
<feature type="domain" description="Dynamin N-terminal" evidence="8">
    <location>
        <begin position="47"/>
        <end position="201"/>
    </location>
</feature>
<evidence type="ECO:0000313" key="9">
    <source>
        <dbReference type="EMBL" id="MFD2612098.1"/>
    </source>
</evidence>
<keyword evidence="3" id="KW-0378">Hydrolase</keyword>
<dbReference type="InterPro" id="IPR027417">
    <property type="entry name" value="P-loop_NTPase"/>
</dbReference>
<keyword evidence="5" id="KW-0472">Membrane</keyword>
<dbReference type="InterPro" id="IPR045063">
    <property type="entry name" value="Dynamin_N"/>
</dbReference>
<evidence type="ECO:0000259" key="8">
    <source>
        <dbReference type="Pfam" id="PF00350"/>
    </source>
</evidence>
<comment type="caution">
    <text evidence="9">The sequence shown here is derived from an EMBL/GenBank/DDBJ whole genome shotgun (WGS) entry which is preliminary data.</text>
</comment>
<accession>A0ABW5PA62</accession>
<dbReference type="CDD" id="cd09912">
    <property type="entry name" value="DLP_2"/>
    <property type="match status" value="2"/>
</dbReference>
<proteinExistence type="predicted"/>
<dbReference type="SUPFAM" id="SSF52540">
    <property type="entry name" value="P-loop containing nucleoside triphosphate hydrolases"/>
    <property type="match status" value="2"/>
</dbReference>
<dbReference type="Pfam" id="PF00350">
    <property type="entry name" value="Dynamin_N"/>
    <property type="match status" value="2"/>
</dbReference>
<dbReference type="Proteomes" id="UP001597541">
    <property type="component" value="Unassembled WGS sequence"/>
</dbReference>
<keyword evidence="6" id="KW-0175">Coiled coil</keyword>
<evidence type="ECO:0000256" key="2">
    <source>
        <dbReference type="ARBA" id="ARBA00022741"/>
    </source>
</evidence>
<keyword evidence="10" id="KW-1185">Reference proteome</keyword>
<evidence type="ECO:0000256" key="7">
    <source>
        <dbReference type="SAM" id="MobiDB-lite"/>
    </source>
</evidence>
<comment type="subcellular location">
    <subcellularLocation>
        <location evidence="1">Membrane</location>
    </subcellularLocation>
</comment>
<feature type="domain" description="Dynamin N-terminal" evidence="8">
    <location>
        <begin position="646"/>
        <end position="869"/>
    </location>
</feature>
<feature type="coiled-coil region" evidence="6">
    <location>
        <begin position="479"/>
        <end position="506"/>
    </location>
</feature>
<reference evidence="10" key="1">
    <citation type="journal article" date="2019" name="Int. J. Syst. Evol. Microbiol.">
        <title>The Global Catalogue of Microorganisms (GCM) 10K type strain sequencing project: providing services to taxonomists for standard genome sequencing and annotation.</title>
        <authorList>
            <consortium name="The Broad Institute Genomics Platform"/>
            <consortium name="The Broad Institute Genome Sequencing Center for Infectious Disease"/>
            <person name="Wu L."/>
            <person name="Ma J."/>
        </authorList>
    </citation>
    <scope>NUCLEOTIDE SEQUENCE [LARGE SCALE GENOMIC DNA]</scope>
    <source>
        <strain evidence="10">KCTC 3950</strain>
    </source>
</reference>
<dbReference type="Gene3D" id="3.40.50.300">
    <property type="entry name" value="P-loop containing nucleotide triphosphate hydrolases"/>
    <property type="match status" value="2"/>
</dbReference>
<evidence type="ECO:0000256" key="6">
    <source>
        <dbReference type="SAM" id="Coils"/>
    </source>
</evidence>
<name>A0ABW5PA62_9BACL</name>
<gene>
    <name evidence="9" type="ORF">ACFSUF_06610</name>
</gene>
<dbReference type="EMBL" id="JBHUME010000005">
    <property type="protein sequence ID" value="MFD2612098.1"/>
    <property type="molecule type" value="Genomic_DNA"/>
</dbReference>
<sequence length="1230" mass="137375">MSAQVTTALWEESFRHVREAMLQTGDTSHADKMAELLEKWEQGKLAVAFCGHFSAGKSTMVNRLCGAALLPSSPIPTSANLVTIQNGTPEARVRIRTESGTAETLSVPVEQLEAYCKNGDSIETVDIRYPVDLLGEQMMLLDTPGIDSTDDAHKLATESALHLADVVFYMMDYNHVQSEINFEFTKRLQEWGKPLYLIVNQIDKHSDAELSFKDYKQSVEDAFAQWNIRPEGILFTTLRGRTEDGRNDWDRLLWLLGELKLRSEPLRRSSLLHSSFFVVNEHADLMEQRHAFEKQKLLQETGDLAEAEGKADQLAEIHSRIRLLKERTAQAAGQWKARLTGLLDNANLTPAPMRDLAHSYLESRKPGFKTGLLFSAGKTAVEKERREEAFYADVMERVKANVDWHVRDWLRESSKEAGTDYEEYVPVIDPVISSITKERMGSLVQPGAGFTAEYTMNYCKLLSESIKSSYRQAGLEMIEELSRHAKQNSQEEMDKLKDEAAALSIQLGSLNRYKELAAEERDYRTSMESFLKPLAAGGQGGPDLPDWSAYVPGSEVSDGADNAVFTGSVVPTVALGESEDAPDAAGKYEGAEESGEDQTDLSGRLKGIVSKLRSGAALVEGIPSMQLASRSLLEKAEQLENNRFTIALFGAFSAGKSSFANALVGERILPVSPNPTTAAINKIVPPDSEWPHGTAKVKLKSREAVIDDIRFSLEALGLTKSESEDFLKAIGRLTPDRLAPRGKPHYAFLKAVERGWGEAERLLGSELRVQTLPEFEAYVAEEQKSCFVEWIELHYDCPLTRQGIVLVDTPGADSINARHTGVAFNYIKNADAILFVTYYNHAFSQADREFLLQLGRVKESFELDKMFFLVNAADLASSQEELEAVVEHVRSNLLAYGIRQSRIYPLSSKQGVEAKLAGDAGQLSRSGLAAFERQFFAFAFGELADLAVNAAESELARLAERLGRWLSDARLGDAAREAKLAALASARGEGERRLEELSRRSRERELRQEIGELLHYVKQRVEFRFGDFYNAAFHPSTLQDDGRDLKQALRSCWKELIRLLSYDLSQEVLATTLRIENFMHKEAQELYAEMVRQMETLFDGFQAAPYTLESFSTPEIEESLPEAVQAEKVMYAHFKSAKSFFEGEGKQKLRHALEEVLRPTLTAFAEQHSSLLMDAYSTQLANRIHVLAEELKEEAAEFISGAAGSLDSSFDLSDIGERHAKLLQLSDRKL</sequence>
<dbReference type="RefSeq" id="WP_377601330.1">
    <property type="nucleotide sequence ID" value="NZ_JBHUME010000005.1"/>
</dbReference>